<dbReference type="Proteomes" id="UP000478052">
    <property type="component" value="Unassembled WGS sequence"/>
</dbReference>
<keyword evidence="2" id="KW-1185">Reference proteome</keyword>
<sequence>KAHALYKSTRSPVDYSRFSNLRTQCKFLTRKFHTKFIEKTESSFHENPKAFWDFVRKSKSGHTLPTTVELGDAFSNDRASMCEMFSSHFGSVYSFAAINLCDLERNYHPHELPYSCYVSLDYMLIRLEKLRSIKSVGPNGLSGSFLYAIRASLSYPLFIVISKSLDESTLVLSIDCPHHDYSPVLCHLGPTTLAARRVQINLSFLAKLIDSRIHAPVLLK</sequence>
<comment type="caution">
    <text evidence="1">The sequence shown here is derived from an EMBL/GenBank/DDBJ whole genome shotgun (WGS) entry which is preliminary data.</text>
</comment>
<feature type="non-terminal residue" evidence="1">
    <location>
        <position position="220"/>
    </location>
</feature>
<organism evidence="1 2">
    <name type="scientific">Aphis craccivora</name>
    <name type="common">Cowpea aphid</name>
    <dbReference type="NCBI Taxonomy" id="307492"/>
    <lineage>
        <taxon>Eukaryota</taxon>
        <taxon>Metazoa</taxon>
        <taxon>Ecdysozoa</taxon>
        <taxon>Arthropoda</taxon>
        <taxon>Hexapoda</taxon>
        <taxon>Insecta</taxon>
        <taxon>Pterygota</taxon>
        <taxon>Neoptera</taxon>
        <taxon>Paraneoptera</taxon>
        <taxon>Hemiptera</taxon>
        <taxon>Sternorrhyncha</taxon>
        <taxon>Aphidomorpha</taxon>
        <taxon>Aphidoidea</taxon>
        <taxon>Aphididae</taxon>
        <taxon>Aphidini</taxon>
        <taxon>Aphis</taxon>
        <taxon>Aphis</taxon>
    </lineage>
</organism>
<evidence type="ECO:0000313" key="1">
    <source>
        <dbReference type="EMBL" id="KAF0753828.1"/>
    </source>
</evidence>
<dbReference type="AlphaFoldDB" id="A0A6G0YDL2"/>
<dbReference type="OrthoDB" id="6781220at2759"/>
<gene>
    <name evidence="1" type="ORF">FWK35_00006894</name>
</gene>
<name>A0A6G0YDL2_APHCR</name>
<dbReference type="EMBL" id="VUJU01004603">
    <property type="protein sequence ID" value="KAF0753828.1"/>
    <property type="molecule type" value="Genomic_DNA"/>
</dbReference>
<protein>
    <submittedName>
        <fullName evidence="1">Uncharacterized protein</fullName>
    </submittedName>
</protein>
<proteinExistence type="predicted"/>
<reference evidence="1 2" key="1">
    <citation type="submission" date="2019-08" db="EMBL/GenBank/DDBJ databases">
        <title>Whole genome of Aphis craccivora.</title>
        <authorList>
            <person name="Voronova N.V."/>
            <person name="Shulinski R.S."/>
            <person name="Bandarenka Y.V."/>
            <person name="Zhorov D.G."/>
            <person name="Warner D."/>
        </authorList>
    </citation>
    <scope>NUCLEOTIDE SEQUENCE [LARGE SCALE GENOMIC DNA]</scope>
    <source>
        <strain evidence="1">180601</strain>
        <tissue evidence="1">Whole Body</tissue>
    </source>
</reference>
<accession>A0A6G0YDL2</accession>
<evidence type="ECO:0000313" key="2">
    <source>
        <dbReference type="Proteomes" id="UP000478052"/>
    </source>
</evidence>
<feature type="non-terminal residue" evidence="1">
    <location>
        <position position="1"/>
    </location>
</feature>